<keyword evidence="2" id="KW-1185">Reference proteome</keyword>
<organism evidence="1 2">
    <name type="scientific">Hypoxylon rubiginosum</name>
    <dbReference type="NCBI Taxonomy" id="110542"/>
    <lineage>
        <taxon>Eukaryota</taxon>
        <taxon>Fungi</taxon>
        <taxon>Dikarya</taxon>
        <taxon>Ascomycota</taxon>
        <taxon>Pezizomycotina</taxon>
        <taxon>Sordariomycetes</taxon>
        <taxon>Xylariomycetidae</taxon>
        <taxon>Xylariales</taxon>
        <taxon>Hypoxylaceae</taxon>
        <taxon>Hypoxylon</taxon>
    </lineage>
</organism>
<accession>A0ACB9Z9T9</accession>
<reference evidence="1 2" key="1">
    <citation type="journal article" date="2022" name="New Phytol.">
        <title>Ecological generalism drives hyperdiversity of secondary metabolite gene clusters in xylarialean endophytes.</title>
        <authorList>
            <person name="Franco M.E.E."/>
            <person name="Wisecaver J.H."/>
            <person name="Arnold A.E."/>
            <person name="Ju Y.M."/>
            <person name="Slot J.C."/>
            <person name="Ahrendt S."/>
            <person name="Moore L.P."/>
            <person name="Eastman K.E."/>
            <person name="Scott K."/>
            <person name="Konkel Z."/>
            <person name="Mondo S.J."/>
            <person name="Kuo A."/>
            <person name="Hayes R.D."/>
            <person name="Haridas S."/>
            <person name="Andreopoulos B."/>
            <person name="Riley R."/>
            <person name="LaButti K."/>
            <person name="Pangilinan J."/>
            <person name="Lipzen A."/>
            <person name="Amirebrahimi M."/>
            <person name="Yan J."/>
            <person name="Adam C."/>
            <person name="Keymanesh K."/>
            <person name="Ng V."/>
            <person name="Louie K."/>
            <person name="Northen T."/>
            <person name="Drula E."/>
            <person name="Henrissat B."/>
            <person name="Hsieh H.M."/>
            <person name="Youens-Clark K."/>
            <person name="Lutzoni F."/>
            <person name="Miadlikowska J."/>
            <person name="Eastwood D.C."/>
            <person name="Hamelin R.C."/>
            <person name="Grigoriev I.V."/>
            <person name="U'Ren J.M."/>
        </authorList>
    </citation>
    <scope>NUCLEOTIDE SEQUENCE [LARGE SCALE GENOMIC DNA]</scope>
    <source>
        <strain evidence="1 2">CBS 119005</strain>
    </source>
</reference>
<dbReference type="Proteomes" id="UP001497700">
    <property type="component" value="Unassembled WGS sequence"/>
</dbReference>
<gene>
    <name evidence="1" type="ORF">F4820DRAFT_152512</name>
</gene>
<comment type="caution">
    <text evidence="1">The sequence shown here is derived from an EMBL/GenBank/DDBJ whole genome shotgun (WGS) entry which is preliminary data.</text>
</comment>
<name>A0ACB9Z9T9_9PEZI</name>
<evidence type="ECO:0000313" key="2">
    <source>
        <dbReference type="Proteomes" id="UP001497700"/>
    </source>
</evidence>
<protein>
    <submittedName>
        <fullName evidence="1">Uncharacterized protein</fullName>
    </submittedName>
</protein>
<sequence length="2719" mass="300591">MPTLVEDSFLILSSTDDTSVEMFEDQIDGVDDEPRLPSTVKNMSKRRQLLTIDTSLATKKSEDTGDLLRSALANALGVDASELPQPFNTPIRNRSKSSSSTRSSSSSSLRPSDEARSTRNGSTSSASVYSSPVDIATWRKSMGDSLQKRLSTTVASVLGLGTNSLPLDESFVDLGGSHRKARELRARCMDSGLAIKTKDIMNCKTIAELGTCVTPFTPPTSPEKRLYTNISPLELHSPAFSPSGSPRLSRQQQPPAIPPKAPARSATIARPQLKPRPSRRRYLQVEQALSAHDDISRASVLKPRAGPFEGQLVAFVTLTSRVVEGPKDCEVKLLSPYYTSQLSAIKKAVESQVPPALTPSVWLVLEKMPLDGAGKNNRRKLQTWIQNANNELYQQIMSADVGEDLKQPSSAIERRLQKTASRVLHVEPKEIGMNRSFTSLGGDEGAAARFVAKCKSQGISLNTKDVMQATSLIQLASLATPHKSHSRKTTEVTADTFDLSPMQRLYFHAPMGRDSQRRQTRTGEYRFNQSILFRLKRGMSVDDVRAAIEAIVGHHPMLRCRFRPRESSWCQQIEPDISSSYHFSHYSVRTNAQVEEVIGIAQATIDIENGPVFAAHHFHTHDGYQMLYMVAHHLVVDLKSWRIIADDLEGLLTSGYLVSSPSLSFKEWAVHHRNRLQSTESRDTTLFNIPAENSGYWGIDAASNTYGNAIAAGFTLNAEVSSILEASCRTLKMEKADIFIASLVLSFARTFGERSPPTLWNQEHDRASVDTEHDVSETVGWFTSLFPFVLDITPTDDILTALGRVKDSRRAIAGKGASHFTANMIDAASALSFASSHCPLELMFTYAGTMQNVQSQDSLLEQLPVPGRTLASNTSDIGRNVGRIAAFEVSILVDQGETKIKILFHRDSRHQEQIHSWIREYEKLLRQAVVRLQNESPELSLSDVPHIDITNEGLGRLNREILPSLNVNVSNIEAIYPVTPIQQNILTNQSLIPGSSKVQMIYDLDTSDGPVDISRICAAWLKVSDRHSALRTVFCSSVSKDGLYDQIILQSHSPSMLFLENDSVEDAMASIDNLPPLQLNEGIPWHRLVVCQVAGKTFLKLESTQAICDIASMTVLFRELEQAYFHDEIPSVPEVSYTEYVQCLKATTCSIDFWRQHLRDVQPCRFPTLVSRQPVLNEWETTSVDLKVSSERLKAFANEYKIDISTVLRVAWGLLLRTYVGTNDVCFGFRISGRDLPVDGLTNSVGSFSTVLASRLEIPPSESMAQLLINAEKEGQKVLDHQHVPVARIEHELKIKGNRLFNTCLSFGYEYASEDPSRGSKCRHVRTEQASEYDINLDVYFHDNNVTADVGYRILTSDQATTVAYGFGRAIEAILDDPTCVVKDADLFTMRDHKQILAWNSMPQFEVSKSYVHQLITNQALENPDIQAVCAWDGNFLYSDLHRLAMILAKHLLASGVKPQVPVPVIVSKSRWAIVAMLAVLHAGGILVPVDSEVTSMVSWVIKTVGAKFVLLSDDVRKHIDGLGVKAIVVNDKTVSAMSAQTVDLTTPQSAPHEIACILFNSGASKTAKGISYSHGALATACAGQGPTLLLNPSSRVMQISSYSVDIALSEVFTTLVNGGCVCVPSASEKMAGFAEAARRMRVNWTYLTPTLSRKLDAESLPNLSVVCFRTQHLDGDAYAPWIGKAKVLLVYGSAEACPLGLSATEITDSKASQCFGNPFCGNFWIVSPEDNNRLMPVGALGELVIGGPTLASGFDINDTDVKAWVGKSTARAKSLLEKSGSRLLKTGHHVRYREEGEIEFVSVVGEDMEIDGRTFRISDVEPKLRQCLGRGVDVVVETIAFNDPHSTPILAAFVELGDSLFRGTQDLLRLSRVTRERLYLSKKMADMVLRETLPSYMIPSAYIPVRRMPLTPTLEVNRLELQHMISGLSRKQLLGLAEVSNPQEVRDSSFKPLPLTRVEQQMRVIWAKVLGIKESSIVASDGFLSLGGDVVLAHDLIIECRRRDIDISIIDVLRDTPLTELSKRVITEVHLSPIDETRTTQSSSSNDFISETIAPQLGPDKSLVEDVAEASSLQTMFVESGMLQSRGNVNYFTINITGSLDWHKLEDACVMLTKAHPILRTAFVSHGRQLYQTVLRSYRPEFLRYQCQSWRLANLAAKTIKKEQPQPVDFRRPITKFSYFDAGKSSILTMRLSRAQYDDVSLPTLLRDLDRFYSHSDRFVRRPGFCEVVRAAQFTSNGANEYWKALLDGATMTQVVSQPSPASVNMNSKTLQRQIPTGSLQNLGIPFEAILKGAWSIVLSNLSGTDDVVFGQLMEGKNLNLASGRSISDVVGPLGNIIPVRTRLPDIPITPYEYFRSIQSQHVGSIPHGNMQTSDIVQKCTTWPSWTRFSTVVHHQNQSEDGKLVDFAIGNASCKLDCVESNYQSSDIFVKSAVSGSTNVNISLTFCEKKMQPSFAEDVLKMLCSIISLLTSAFVMEPVVLKGLNDNYSTSRIPLPAPKRELSVPSTVESVDPDQARAVHTTISAAWDTILEANMLKVNDIRSVPFYEVWGALMPAAELARYYTEHVSSSPDAEHTVFTMEEMIDHPTMMQQYELIIAKQRVPQLKRSKSLMLMRTPSAWGKTKRRLPRVGGPPHPSNRPPLLHQHSKSLGSSHSRSTSMESMTMGSSQSDNEDELNEDAILSSLKAPALAKKMAARGNDAKAARKGASLLGKMIPAI</sequence>
<dbReference type="EMBL" id="MU393440">
    <property type="protein sequence ID" value="KAI4868189.1"/>
    <property type="molecule type" value="Genomic_DNA"/>
</dbReference>
<proteinExistence type="predicted"/>
<evidence type="ECO:0000313" key="1">
    <source>
        <dbReference type="EMBL" id="KAI4868189.1"/>
    </source>
</evidence>